<accession>A0A6A6QK00</accession>
<proteinExistence type="predicted"/>
<evidence type="ECO:0000256" key="1">
    <source>
        <dbReference type="SAM" id="MobiDB-lite"/>
    </source>
</evidence>
<sequence>MPPRADFSFSRARRHQVQPQPTPPQQFVDPQEDSDLTQDEDEDDELVEGADGEEEEEEEEEEPLGKQHASPLKCDISSTSLFSARAIFLSYVDLYSYRSYHILFSTRKTYPSPLSTL</sequence>
<evidence type="ECO:0000313" key="2">
    <source>
        <dbReference type="EMBL" id="KAF2492429.1"/>
    </source>
</evidence>
<keyword evidence="3" id="KW-1185">Reference proteome</keyword>
<reference evidence="2" key="1">
    <citation type="journal article" date="2020" name="Stud. Mycol.">
        <title>101 Dothideomycetes genomes: a test case for predicting lifestyles and emergence of pathogens.</title>
        <authorList>
            <person name="Haridas S."/>
            <person name="Albert R."/>
            <person name="Binder M."/>
            <person name="Bloem J."/>
            <person name="Labutti K."/>
            <person name="Salamov A."/>
            <person name="Andreopoulos B."/>
            <person name="Baker S."/>
            <person name="Barry K."/>
            <person name="Bills G."/>
            <person name="Bluhm B."/>
            <person name="Cannon C."/>
            <person name="Castanera R."/>
            <person name="Culley D."/>
            <person name="Daum C."/>
            <person name="Ezra D."/>
            <person name="Gonzalez J."/>
            <person name="Henrissat B."/>
            <person name="Kuo A."/>
            <person name="Liang C."/>
            <person name="Lipzen A."/>
            <person name="Lutzoni F."/>
            <person name="Magnuson J."/>
            <person name="Mondo S."/>
            <person name="Nolan M."/>
            <person name="Ohm R."/>
            <person name="Pangilinan J."/>
            <person name="Park H.-J."/>
            <person name="Ramirez L."/>
            <person name="Alfaro M."/>
            <person name="Sun H."/>
            <person name="Tritt A."/>
            <person name="Yoshinaga Y."/>
            <person name="Zwiers L.-H."/>
            <person name="Turgeon B."/>
            <person name="Goodwin S."/>
            <person name="Spatafora J."/>
            <person name="Crous P."/>
            <person name="Grigoriev I."/>
        </authorList>
    </citation>
    <scope>NUCLEOTIDE SEQUENCE</scope>
    <source>
        <strain evidence="2">CBS 269.34</strain>
    </source>
</reference>
<gene>
    <name evidence="2" type="ORF">BU16DRAFT_529760</name>
</gene>
<evidence type="ECO:0000313" key="3">
    <source>
        <dbReference type="Proteomes" id="UP000799750"/>
    </source>
</evidence>
<feature type="region of interest" description="Disordered" evidence="1">
    <location>
        <begin position="1"/>
        <end position="72"/>
    </location>
</feature>
<dbReference type="Proteomes" id="UP000799750">
    <property type="component" value="Unassembled WGS sequence"/>
</dbReference>
<dbReference type="EMBL" id="MU004194">
    <property type="protein sequence ID" value="KAF2492429.1"/>
    <property type="molecule type" value="Genomic_DNA"/>
</dbReference>
<name>A0A6A6QK00_9PEZI</name>
<dbReference type="AlphaFoldDB" id="A0A6A6QK00"/>
<feature type="compositionally biased region" description="Acidic residues" evidence="1">
    <location>
        <begin position="30"/>
        <end position="62"/>
    </location>
</feature>
<organism evidence="2 3">
    <name type="scientific">Lophium mytilinum</name>
    <dbReference type="NCBI Taxonomy" id="390894"/>
    <lineage>
        <taxon>Eukaryota</taxon>
        <taxon>Fungi</taxon>
        <taxon>Dikarya</taxon>
        <taxon>Ascomycota</taxon>
        <taxon>Pezizomycotina</taxon>
        <taxon>Dothideomycetes</taxon>
        <taxon>Pleosporomycetidae</taxon>
        <taxon>Mytilinidiales</taxon>
        <taxon>Mytilinidiaceae</taxon>
        <taxon>Lophium</taxon>
    </lineage>
</organism>
<protein>
    <submittedName>
        <fullName evidence="2">Uncharacterized protein</fullName>
    </submittedName>
</protein>